<dbReference type="AlphaFoldDB" id="A0A1V9XF70"/>
<organism evidence="2 3">
    <name type="scientific">Tropilaelaps mercedesae</name>
    <dbReference type="NCBI Taxonomy" id="418985"/>
    <lineage>
        <taxon>Eukaryota</taxon>
        <taxon>Metazoa</taxon>
        <taxon>Ecdysozoa</taxon>
        <taxon>Arthropoda</taxon>
        <taxon>Chelicerata</taxon>
        <taxon>Arachnida</taxon>
        <taxon>Acari</taxon>
        <taxon>Parasitiformes</taxon>
        <taxon>Mesostigmata</taxon>
        <taxon>Gamasina</taxon>
        <taxon>Dermanyssoidea</taxon>
        <taxon>Laelapidae</taxon>
        <taxon>Tropilaelaps</taxon>
    </lineage>
</organism>
<gene>
    <name evidence="2" type="ORF">BIW11_01346</name>
</gene>
<dbReference type="InParanoid" id="A0A1V9XF70"/>
<accession>A0A1V9XF70</accession>
<proteinExistence type="predicted"/>
<sequence>MKSVDLWVDNNNVVVTLNDKNTLTTPYKEKTVETDGKPKACPLRVNEGNYNGIFHSQEGKVNAVLEMPVRDSSFHRMDLQYPNNQQSNSTKKKRYAIDLRNSRISKTSQTA</sequence>
<evidence type="ECO:0000313" key="3">
    <source>
        <dbReference type="Proteomes" id="UP000192247"/>
    </source>
</evidence>
<feature type="compositionally biased region" description="Polar residues" evidence="1">
    <location>
        <begin position="102"/>
        <end position="111"/>
    </location>
</feature>
<protein>
    <submittedName>
        <fullName evidence="2">Uncharacterized protein</fullName>
    </submittedName>
</protein>
<comment type="caution">
    <text evidence="2">The sequence shown here is derived from an EMBL/GenBank/DDBJ whole genome shotgun (WGS) entry which is preliminary data.</text>
</comment>
<keyword evidence="3" id="KW-1185">Reference proteome</keyword>
<evidence type="ECO:0000256" key="1">
    <source>
        <dbReference type="SAM" id="MobiDB-lite"/>
    </source>
</evidence>
<feature type="region of interest" description="Disordered" evidence="1">
    <location>
        <begin position="78"/>
        <end position="111"/>
    </location>
</feature>
<reference evidence="2 3" key="1">
    <citation type="journal article" date="2017" name="Gigascience">
        <title>Draft genome of the honey bee ectoparasitic mite, Tropilaelaps mercedesae, is shaped by the parasitic life history.</title>
        <authorList>
            <person name="Dong X."/>
            <person name="Armstrong S.D."/>
            <person name="Xia D."/>
            <person name="Makepeace B.L."/>
            <person name="Darby A.C."/>
            <person name="Kadowaki T."/>
        </authorList>
    </citation>
    <scope>NUCLEOTIDE SEQUENCE [LARGE SCALE GENOMIC DNA]</scope>
    <source>
        <strain evidence="2">Wuxi-XJTLU</strain>
    </source>
</reference>
<dbReference type="EMBL" id="MNPL01012336">
    <property type="protein sequence ID" value="OQR72200.1"/>
    <property type="molecule type" value="Genomic_DNA"/>
</dbReference>
<dbReference type="Proteomes" id="UP000192247">
    <property type="component" value="Unassembled WGS sequence"/>
</dbReference>
<evidence type="ECO:0000313" key="2">
    <source>
        <dbReference type="EMBL" id="OQR72200.1"/>
    </source>
</evidence>
<name>A0A1V9XF70_9ACAR</name>